<dbReference type="EMBL" id="JBHTJV010000002">
    <property type="protein sequence ID" value="MFD0915452.1"/>
    <property type="molecule type" value="Genomic_DNA"/>
</dbReference>
<feature type="transmembrane region" description="Helical" evidence="5">
    <location>
        <begin position="78"/>
        <end position="98"/>
    </location>
</feature>
<proteinExistence type="predicted"/>
<protein>
    <submittedName>
        <fullName evidence="6">Protein-S-isoprenylcysteine O-methyltransferase</fullName>
        <ecNumber evidence="6">2.1.1.100</ecNumber>
    </submittedName>
</protein>
<dbReference type="RefSeq" id="WP_377211294.1">
    <property type="nucleotide sequence ID" value="NZ_JBHTJV010000002.1"/>
</dbReference>
<evidence type="ECO:0000256" key="2">
    <source>
        <dbReference type="ARBA" id="ARBA00022692"/>
    </source>
</evidence>
<dbReference type="Proteomes" id="UP001597101">
    <property type="component" value="Unassembled WGS sequence"/>
</dbReference>
<evidence type="ECO:0000313" key="6">
    <source>
        <dbReference type="EMBL" id="MFD0915452.1"/>
    </source>
</evidence>
<dbReference type="PANTHER" id="PTHR12714:SF9">
    <property type="entry name" value="PROTEIN-S-ISOPRENYLCYSTEINE O-METHYLTRANSFERASE"/>
    <property type="match status" value="1"/>
</dbReference>
<feature type="transmembrane region" description="Helical" evidence="5">
    <location>
        <begin position="48"/>
        <end position="66"/>
    </location>
</feature>
<feature type="transmembrane region" description="Helical" evidence="5">
    <location>
        <begin position="12"/>
        <end position="27"/>
    </location>
</feature>
<evidence type="ECO:0000256" key="3">
    <source>
        <dbReference type="ARBA" id="ARBA00022989"/>
    </source>
</evidence>
<evidence type="ECO:0000256" key="5">
    <source>
        <dbReference type="SAM" id="Phobius"/>
    </source>
</evidence>
<keyword evidence="6" id="KW-0489">Methyltransferase</keyword>
<accession>A0ABW3FAL1</accession>
<keyword evidence="7" id="KW-1185">Reference proteome</keyword>
<dbReference type="InterPro" id="IPR054851">
    <property type="entry name" value="Isoprenylcys_mtase"/>
</dbReference>
<dbReference type="Pfam" id="PF04140">
    <property type="entry name" value="ICMT"/>
    <property type="match status" value="1"/>
</dbReference>
<evidence type="ECO:0000256" key="4">
    <source>
        <dbReference type="ARBA" id="ARBA00023136"/>
    </source>
</evidence>
<comment type="subcellular location">
    <subcellularLocation>
        <location evidence="1">Membrane</location>
        <topology evidence="1">Multi-pass membrane protein</topology>
    </subcellularLocation>
</comment>
<dbReference type="GO" id="GO:0032259">
    <property type="term" value="P:methylation"/>
    <property type="evidence" value="ECO:0007669"/>
    <property type="project" value="UniProtKB-KW"/>
</dbReference>
<dbReference type="GO" id="GO:0004671">
    <property type="term" value="F:protein C-terminal S-isoprenylcysteine carboxyl O-methyltransferase activity"/>
    <property type="evidence" value="ECO:0007669"/>
    <property type="project" value="UniProtKB-EC"/>
</dbReference>
<dbReference type="PANTHER" id="PTHR12714">
    <property type="entry name" value="PROTEIN-S ISOPRENYLCYSTEINE O-METHYLTRANSFERASE"/>
    <property type="match status" value="1"/>
</dbReference>
<organism evidence="6 7">
    <name type="scientific">Pseudahrensia aquimaris</name>
    <dbReference type="NCBI Taxonomy" id="744461"/>
    <lineage>
        <taxon>Bacteria</taxon>
        <taxon>Pseudomonadati</taxon>
        <taxon>Pseudomonadota</taxon>
        <taxon>Alphaproteobacteria</taxon>
        <taxon>Hyphomicrobiales</taxon>
        <taxon>Ahrensiaceae</taxon>
        <taxon>Pseudahrensia</taxon>
    </lineage>
</organism>
<comment type="caution">
    <text evidence="6">The sequence shown here is derived from an EMBL/GenBank/DDBJ whole genome shotgun (WGS) entry which is preliminary data.</text>
</comment>
<evidence type="ECO:0000256" key="1">
    <source>
        <dbReference type="ARBA" id="ARBA00004141"/>
    </source>
</evidence>
<feature type="transmembrane region" description="Helical" evidence="5">
    <location>
        <begin position="136"/>
        <end position="165"/>
    </location>
</feature>
<dbReference type="Gene3D" id="1.20.120.1630">
    <property type="match status" value="1"/>
</dbReference>
<keyword evidence="4 5" id="KW-0472">Membrane</keyword>
<name>A0ABW3FAL1_9HYPH</name>
<reference evidence="7" key="1">
    <citation type="journal article" date="2019" name="Int. J. Syst. Evol. Microbiol.">
        <title>The Global Catalogue of Microorganisms (GCM) 10K type strain sequencing project: providing services to taxonomists for standard genome sequencing and annotation.</title>
        <authorList>
            <consortium name="The Broad Institute Genomics Platform"/>
            <consortium name="The Broad Institute Genome Sequencing Center for Infectious Disease"/>
            <person name="Wu L."/>
            <person name="Ma J."/>
        </authorList>
    </citation>
    <scope>NUCLEOTIDE SEQUENCE [LARGE SCALE GENOMIC DNA]</scope>
    <source>
        <strain evidence="7">CCUG 60023</strain>
    </source>
</reference>
<evidence type="ECO:0000313" key="7">
    <source>
        <dbReference type="Proteomes" id="UP001597101"/>
    </source>
</evidence>
<dbReference type="InterPro" id="IPR007269">
    <property type="entry name" value="ICMT_MeTrfase"/>
</dbReference>
<keyword evidence="2 5" id="KW-0812">Transmembrane</keyword>
<sequence length="198" mass="22849">MEWFSDPRWAHIVWALGLAAWWGIRLPRRRAAKRSKVIKDKVTVGERVALSFNITALALVPAIGLATDWLDFADYPFVPVLAVLGALALIAFLALFYLSHKQLGKNWSVTLEVRENHSFVRRGLYARMRHPMYTSFWLWGISQALLLNNWIYGPIGLLSIAWLYFSRVSNEEAMMREQFGEEYDAYCAVTPRVVPRIF</sequence>
<dbReference type="NCBIfam" id="NF040696">
    <property type="entry name" value="isopcys_mtase"/>
    <property type="match status" value="1"/>
</dbReference>
<gene>
    <name evidence="6" type="ORF">ACFQ14_03430</name>
</gene>
<keyword evidence="6" id="KW-0808">Transferase</keyword>
<dbReference type="EC" id="2.1.1.100" evidence="6"/>
<keyword evidence="3 5" id="KW-1133">Transmembrane helix</keyword>